<dbReference type="EMBL" id="BROD01000001">
    <property type="protein sequence ID" value="GKX65636.1"/>
    <property type="molecule type" value="Genomic_DNA"/>
</dbReference>
<sequence>MPILKQCSYRNCIKIVDQDTKYCEYHAKRAAKEEKERYRVYQNKRRHDAEQKVYQDFYSSSPWLNLSETIKRHFFGMCVICWVRNKTNRSKINECSTTHHIEELSDRYDLRLDEDNLICLCSKCHQRTHVEYNNGEKEKEQMKKILYSAVEKFNEEYY</sequence>
<keyword evidence="1" id="KW-0378">Hydrolase</keyword>
<comment type="caution">
    <text evidence="1">The sequence shown here is derived from an EMBL/GenBank/DDBJ whole genome shotgun (WGS) entry which is preliminary data.</text>
</comment>
<organism evidence="1 2">
    <name type="scientific">Inconstantimicrobium mannanitabidum</name>
    <dbReference type="NCBI Taxonomy" id="1604901"/>
    <lineage>
        <taxon>Bacteria</taxon>
        <taxon>Bacillati</taxon>
        <taxon>Bacillota</taxon>
        <taxon>Clostridia</taxon>
        <taxon>Eubacteriales</taxon>
        <taxon>Clostridiaceae</taxon>
        <taxon>Inconstantimicrobium</taxon>
    </lineage>
</organism>
<reference evidence="1" key="1">
    <citation type="journal article" date="2025" name="Int. J. Syst. Evol. Microbiol.">
        <title>Inconstantimicrobium mannanitabidum sp. nov., a novel member of the family Clostridiaceae isolated from anoxic soil under the treatment of reductive soil disinfestation.</title>
        <authorList>
            <person name="Ueki A."/>
            <person name="Tonouchi A."/>
            <person name="Honma S."/>
            <person name="Kaku N."/>
            <person name="Ueki K."/>
        </authorList>
    </citation>
    <scope>NUCLEOTIDE SEQUENCE</scope>
    <source>
        <strain evidence="1">TW13</strain>
    </source>
</reference>
<proteinExistence type="predicted"/>
<protein>
    <submittedName>
        <fullName evidence="1">HNH endonuclease</fullName>
    </submittedName>
</protein>
<keyword evidence="2" id="KW-1185">Reference proteome</keyword>
<dbReference type="Proteomes" id="UP001058074">
    <property type="component" value="Unassembled WGS sequence"/>
</dbReference>
<name>A0ACB5R9C1_9CLOT</name>
<keyword evidence="1" id="KW-0255">Endonuclease</keyword>
<accession>A0ACB5R9C1</accession>
<keyword evidence="1" id="KW-0540">Nuclease</keyword>
<gene>
    <name evidence="1" type="ORF">rsdtw13_08940</name>
</gene>
<evidence type="ECO:0000313" key="1">
    <source>
        <dbReference type="EMBL" id="GKX65636.1"/>
    </source>
</evidence>
<evidence type="ECO:0000313" key="2">
    <source>
        <dbReference type="Proteomes" id="UP001058074"/>
    </source>
</evidence>